<dbReference type="SUPFAM" id="SSF81383">
    <property type="entry name" value="F-box domain"/>
    <property type="match status" value="1"/>
</dbReference>
<dbReference type="RefSeq" id="XP_037153707.1">
    <property type="nucleotide sequence ID" value="XM_037300890.1"/>
</dbReference>
<proteinExistence type="predicted"/>
<protein>
    <recommendedName>
        <fullName evidence="2">F-box domain-containing protein</fullName>
    </recommendedName>
</protein>
<feature type="region of interest" description="Disordered" evidence="1">
    <location>
        <begin position="125"/>
        <end position="153"/>
    </location>
</feature>
<dbReference type="PROSITE" id="PS50181">
    <property type="entry name" value="FBOX"/>
    <property type="match status" value="1"/>
</dbReference>
<keyword evidence="4" id="KW-1185">Reference proteome</keyword>
<evidence type="ECO:0000259" key="2">
    <source>
        <dbReference type="PROSITE" id="PS50181"/>
    </source>
</evidence>
<dbReference type="Gene3D" id="1.20.1280.50">
    <property type="match status" value="1"/>
</dbReference>
<dbReference type="InterPro" id="IPR001810">
    <property type="entry name" value="F-box_dom"/>
</dbReference>
<dbReference type="InterPro" id="IPR036047">
    <property type="entry name" value="F-box-like_dom_sf"/>
</dbReference>
<gene>
    <name evidence="3" type="ORF">HO133_010034</name>
</gene>
<comment type="caution">
    <text evidence="3">The sequence shown here is derived from an EMBL/GenBank/DDBJ whole genome shotgun (WGS) entry which is preliminary data.</text>
</comment>
<dbReference type="SMART" id="SM00256">
    <property type="entry name" value="FBOX"/>
    <property type="match status" value="1"/>
</dbReference>
<dbReference type="Proteomes" id="UP000593566">
    <property type="component" value="Unassembled WGS sequence"/>
</dbReference>
<dbReference type="Pfam" id="PF12937">
    <property type="entry name" value="F-box-like"/>
    <property type="match status" value="1"/>
</dbReference>
<evidence type="ECO:0000313" key="3">
    <source>
        <dbReference type="EMBL" id="KAF6224840.1"/>
    </source>
</evidence>
<dbReference type="EMBL" id="JACCJB010000008">
    <property type="protein sequence ID" value="KAF6224840.1"/>
    <property type="molecule type" value="Genomic_DNA"/>
</dbReference>
<feature type="domain" description="F-box" evidence="2">
    <location>
        <begin position="13"/>
        <end position="62"/>
    </location>
</feature>
<reference evidence="3 4" key="1">
    <citation type="journal article" date="2020" name="Genomics">
        <title>Complete, high-quality genomes from long-read metagenomic sequencing of two wolf lichen thalli reveals enigmatic genome architecture.</title>
        <authorList>
            <person name="McKenzie S.K."/>
            <person name="Walston R.F."/>
            <person name="Allen J.L."/>
        </authorList>
    </citation>
    <scope>NUCLEOTIDE SEQUENCE [LARGE SCALE GENOMIC DNA]</scope>
    <source>
        <strain evidence="3">WasteWater1</strain>
    </source>
</reference>
<dbReference type="GeneID" id="59338426"/>
<evidence type="ECO:0000256" key="1">
    <source>
        <dbReference type="SAM" id="MobiDB-lite"/>
    </source>
</evidence>
<sequence>MASLHEIRITGDDLGLFDLPNEILIHMLDLLPTQSLLQTRSVCHRFQNLIIRIVHGRLLRAATLTDRKLILECYHPSAQYTEPYLYCDYLGTPGLSDEIEGQGPIYEVADDQAAKQGTLGRLYSHFRPTRKDPEPKIHRPHPAGDVPGSRTSEVANRIREPFERNTVTQNVSLEAHELFMQLRFLVAVVQTGPRRGFFLSVENIIDKTQRIFRNWLAEKAKATEKHMTGASDSVANELGREADNMLWVDQDKKVGLRVRVEERKGRKDSPILVYKDEDQAISYSLELEELIVSTTHLMLAVEKQLLATGGEGNGQAMVFGNFAIPNAQETPGDTV</sequence>
<name>A0A8H6FDY8_9LECA</name>
<dbReference type="AlphaFoldDB" id="A0A8H6FDY8"/>
<accession>A0A8H6FDY8</accession>
<organism evidence="3 4">
    <name type="scientific">Letharia lupina</name>
    <dbReference type="NCBI Taxonomy" id="560253"/>
    <lineage>
        <taxon>Eukaryota</taxon>
        <taxon>Fungi</taxon>
        <taxon>Dikarya</taxon>
        <taxon>Ascomycota</taxon>
        <taxon>Pezizomycotina</taxon>
        <taxon>Lecanoromycetes</taxon>
        <taxon>OSLEUM clade</taxon>
        <taxon>Lecanoromycetidae</taxon>
        <taxon>Lecanorales</taxon>
        <taxon>Lecanorineae</taxon>
        <taxon>Parmeliaceae</taxon>
        <taxon>Letharia</taxon>
    </lineage>
</organism>
<evidence type="ECO:0000313" key="4">
    <source>
        <dbReference type="Proteomes" id="UP000593566"/>
    </source>
</evidence>
<dbReference type="CDD" id="cd09917">
    <property type="entry name" value="F-box_SF"/>
    <property type="match status" value="1"/>
</dbReference>